<feature type="region of interest" description="Disordered" evidence="12">
    <location>
        <begin position="34"/>
        <end position="60"/>
    </location>
</feature>
<feature type="non-terminal residue" evidence="13">
    <location>
        <position position="557"/>
    </location>
</feature>
<accession>A0A2S4VSB0</accession>
<evidence type="ECO:0000256" key="1">
    <source>
        <dbReference type="ARBA" id="ARBA00004477"/>
    </source>
</evidence>
<dbReference type="GO" id="GO:0006487">
    <property type="term" value="P:protein N-linked glycosylation"/>
    <property type="evidence" value="ECO:0007669"/>
    <property type="project" value="TreeGrafter"/>
</dbReference>
<feature type="non-terminal residue" evidence="13">
    <location>
        <position position="1"/>
    </location>
</feature>
<evidence type="ECO:0000256" key="12">
    <source>
        <dbReference type="SAM" id="MobiDB-lite"/>
    </source>
</evidence>
<dbReference type="PANTHER" id="PTHR12413">
    <property type="entry name" value="DOLICHYL GLYCOSYLTRANSFERASE"/>
    <property type="match status" value="1"/>
</dbReference>
<comment type="subcellular location">
    <subcellularLocation>
        <location evidence="1 11">Endoplasmic reticulum membrane</location>
        <topology evidence="1 11">Multi-pass membrane protein</topology>
    </subcellularLocation>
</comment>
<feature type="transmembrane region" description="Helical" evidence="11">
    <location>
        <begin position="531"/>
        <end position="549"/>
    </location>
</feature>
<dbReference type="AlphaFoldDB" id="A0A2S4VSB0"/>
<dbReference type="VEuPathDB" id="FungiDB:PSTT_04481"/>
<dbReference type="VEuPathDB" id="FungiDB:PSHT_10830"/>
<dbReference type="GO" id="GO:0042283">
    <property type="term" value="F:dolichyl pyrophosphate Glc1Man9GlcNAc2 alpha-1,3-glucosyltransferase activity"/>
    <property type="evidence" value="ECO:0007669"/>
    <property type="project" value="UniProtKB-EC"/>
</dbReference>
<comment type="caution">
    <text evidence="13">The sequence shown here is derived from an EMBL/GenBank/DDBJ whole genome shotgun (WGS) entry which is preliminary data.</text>
</comment>
<reference evidence="13" key="1">
    <citation type="submission" date="2017-12" db="EMBL/GenBank/DDBJ databases">
        <title>Gene loss provides genomic basis for host adaptation in cereal stripe rust fungi.</title>
        <authorList>
            <person name="Xia C."/>
        </authorList>
    </citation>
    <scope>NUCLEOTIDE SEQUENCE [LARGE SCALE GENOMIC DNA]</scope>
    <source>
        <strain evidence="13">93-210</strain>
    </source>
</reference>
<keyword evidence="6 11" id="KW-0812">Transmembrane</keyword>
<dbReference type="InterPro" id="IPR004856">
    <property type="entry name" value="Glyco_trans_ALG6/ALG8"/>
</dbReference>
<comment type="similarity">
    <text evidence="3 11">Belongs to the ALG6/ALG8 glucosyltransferase family.</text>
</comment>
<proteinExistence type="inferred from homology"/>
<evidence type="ECO:0000256" key="6">
    <source>
        <dbReference type="ARBA" id="ARBA00022692"/>
    </source>
</evidence>
<evidence type="ECO:0000256" key="11">
    <source>
        <dbReference type="RuleBase" id="RU363110"/>
    </source>
</evidence>
<feature type="transmembrane region" description="Helical" evidence="11">
    <location>
        <begin position="269"/>
        <end position="290"/>
    </location>
</feature>
<evidence type="ECO:0000256" key="9">
    <source>
        <dbReference type="ARBA" id="ARBA00023136"/>
    </source>
</evidence>
<keyword evidence="9 11" id="KW-0472">Membrane</keyword>
<sequence length="557" mass="63359">TSSAASGGQTHTWEVIVHFELDRDFAEWSWLSAGGQGIQSQQKRSRRREDGPQHPRVGHPGFLDCTQAQPAAILELAGHYLLPATQEMVLRHYPPFFAYFEYLLSNIAVLVDPKIVELNNLEYQEWSCIAFQRVSVLVTELVLGAALLKLTRRPAEPHNQTTALAIAGSLYLHPGIIIVDHIHFQYNGFLLGILLWSIWAAREKKFCLSALLFASLLNFKHIFIYLSPQERNHDHQRSSSSSPELKSKKNIDQHPIIINNKKTLSFIKLIKLGLIVIGVCIISFGPFLIFNNDDDKDTQQVVNLSGIIQILKRLFPFKRGLNHAYWAGNIWSIYSTLDRILLKYQLSRGLIVDQSVLNSTSRGLIGDTHFAVLPITPNTCLGLTLGFMIIIMSKLWQEPSYNRFLKSIILSAFTSFIFGWHVHEKAALLFLVPLTTWLIASVAGISGLFPLLINSTETPIKLLYTFIWIGTCSRLFKRNLHRPNVSNLTIFLTKIENLYIFGSVCLHLYFEIFHSFIISSRINQTNNSLEFLPLMITSFYTSIGIIWSFSRLLKSHH</sequence>
<evidence type="ECO:0000313" key="13">
    <source>
        <dbReference type="EMBL" id="POW12426.1"/>
    </source>
</evidence>
<comment type="catalytic activity">
    <reaction evidence="10">
        <text>an alpha-D-Glc-(1-&gt;3)-alpha-D-Man-(1-&gt;2)-alpha-D-Man-(1-&gt;2)-alpha-D-Man-(1-&gt;3)-[alpha-D-Man-(1-&gt;2)-alpha-D-Man-(1-&gt;3)-[alpha-D-Man-(1-&gt;2)-alpha-D-Man-(1-&gt;6)]-alpha-D-Man-(1-&gt;6)]-beta-D-Man-(1-&gt;4)-beta-D-GlcNAc-(1-&gt;4)-alpha-D-GlcNAc-diphospho-di-trans,poly-cis-dolichol + a di-trans,poly-cis-dolichyl beta-D-glucosyl phosphate = an alpha-D-Glc-(1-&gt;3)-alpha-D-Glc-(1-&gt;3)-alpha-D-Man-(1-&gt;2)-alpha-D-Man-(1-&gt;2)-alpha-D-Man-(1-&gt;3)-[alpha-D-Man-(1-&gt;2)-alpha-D-Man-(1-&gt;3)-[alpha-D-Man-(1-&gt;2)-alpha-D-Man-(1-&gt;6)]-alpha-D-Man-(1-&gt;6)]-beta-D-Man-(1-&gt;4)-beta-D-GlcNAc-(1-&gt;4)-alpha-D-GlcNAc-diphospho-di-trans,poly-cis-dolichol + a di-trans,poly-cis-dolichyl phosphate + H(+)</text>
        <dbReference type="Rhea" id="RHEA:31307"/>
        <dbReference type="Rhea" id="RHEA-COMP:19498"/>
        <dbReference type="Rhea" id="RHEA-COMP:19502"/>
        <dbReference type="Rhea" id="RHEA-COMP:19521"/>
        <dbReference type="Rhea" id="RHEA-COMP:19522"/>
        <dbReference type="ChEBI" id="CHEBI:15378"/>
        <dbReference type="ChEBI" id="CHEBI:57525"/>
        <dbReference type="ChEBI" id="CHEBI:57683"/>
        <dbReference type="ChEBI" id="CHEBI:132521"/>
        <dbReference type="ChEBI" id="CHEBI:132522"/>
        <dbReference type="EC" id="2.4.1.265"/>
    </reaction>
    <physiologicalReaction direction="left-to-right" evidence="10">
        <dbReference type="Rhea" id="RHEA:31308"/>
    </physiologicalReaction>
</comment>
<dbReference type="PANTHER" id="PTHR12413:SF2">
    <property type="entry name" value="DOLICHYL PYROPHOSPHATE GLC1MAN9GLCNAC2 ALPHA-1,3-GLUCOSYLTRANSFERASE-RELATED"/>
    <property type="match status" value="1"/>
</dbReference>
<evidence type="ECO:0000256" key="3">
    <source>
        <dbReference type="ARBA" id="ARBA00008715"/>
    </source>
</evidence>
<keyword evidence="7 11" id="KW-0256">Endoplasmic reticulum</keyword>
<comment type="pathway">
    <text evidence="2 11">Protein modification; protein glycosylation.</text>
</comment>
<feature type="transmembrane region" description="Helical" evidence="11">
    <location>
        <begin position="370"/>
        <end position="392"/>
    </location>
</feature>
<keyword evidence="5 11" id="KW-0808">Transferase</keyword>
<name>A0A2S4VSB0_9BASI</name>
<keyword evidence="14" id="KW-1185">Reference proteome</keyword>
<feature type="transmembrane region" description="Helical" evidence="11">
    <location>
        <begin position="184"/>
        <end position="201"/>
    </location>
</feature>
<feature type="transmembrane region" description="Helical" evidence="11">
    <location>
        <begin position="459"/>
        <end position="476"/>
    </location>
</feature>
<dbReference type="GO" id="GO:0005789">
    <property type="term" value="C:endoplasmic reticulum membrane"/>
    <property type="evidence" value="ECO:0007669"/>
    <property type="project" value="UniProtKB-SubCell"/>
</dbReference>
<dbReference type="Proteomes" id="UP000239156">
    <property type="component" value="Unassembled WGS sequence"/>
</dbReference>
<dbReference type="Pfam" id="PF03155">
    <property type="entry name" value="Alg6_Alg8"/>
    <property type="match status" value="1"/>
</dbReference>
<protein>
    <recommendedName>
        <fullName evidence="11">Alpha-1,3-glucosyltransferase</fullName>
        <ecNumber evidence="11">2.4.1.-</ecNumber>
    </recommendedName>
</protein>
<evidence type="ECO:0000256" key="5">
    <source>
        <dbReference type="ARBA" id="ARBA00022679"/>
    </source>
</evidence>
<feature type="transmembrane region" description="Helical" evidence="11">
    <location>
        <begin position="404"/>
        <end position="422"/>
    </location>
</feature>
<gene>
    <name evidence="13" type="ORF">PSTT_04481</name>
</gene>
<organism evidence="13 14">
    <name type="scientific">Puccinia striiformis</name>
    <dbReference type="NCBI Taxonomy" id="27350"/>
    <lineage>
        <taxon>Eukaryota</taxon>
        <taxon>Fungi</taxon>
        <taxon>Dikarya</taxon>
        <taxon>Basidiomycota</taxon>
        <taxon>Pucciniomycotina</taxon>
        <taxon>Pucciniomycetes</taxon>
        <taxon>Pucciniales</taxon>
        <taxon>Pucciniaceae</taxon>
        <taxon>Puccinia</taxon>
    </lineage>
</organism>
<feature type="transmembrane region" description="Helical" evidence="11">
    <location>
        <begin position="429"/>
        <end position="453"/>
    </location>
</feature>
<keyword evidence="8 11" id="KW-1133">Transmembrane helix</keyword>
<feature type="transmembrane region" description="Helical" evidence="11">
    <location>
        <begin position="208"/>
        <end position="226"/>
    </location>
</feature>
<keyword evidence="4 11" id="KW-0328">Glycosyltransferase</keyword>
<dbReference type="UniPathway" id="UPA00378"/>
<evidence type="ECO:0000256" key="10">
    <source>
        <dbReference type="ARBA" id="ARBA00047346"/>
    </source>
</evidence>
<evidence type="ECO:0000256" key="2">
    <source>
        <dbReference type="ARBA" id="ARBA00004922"/>
    </source>
</evidence>
<evidence type="ECO:0000256" key="4">
    <source>
        <dbReference type="ARBA" id="ARBA00022676"/>
    </source>
</evidence>
<feature type="transmembrane region" description="Helical" evidence="11">
    <location>
        <begin position="497"/>
        <end position="519"/>
    </location>
</feature>
<evidence type="ECO:0000256" key="7">
    <source>
        <dbReference type="ARBA" id="ARBA00022824"/>
    </source>
</evidence>
<dbReference type="EMBL" id="PKSL01000031">
    <property type="protein sequence ID" value="POW12426.1"/>
    <property type="molecule type" value="Genomic_DNA"/>
</dbReference>
<evidence type="ECO:0000313" key="14">
    <source>
        <dbReference type="Proteomes" id="UP000239156"/>
    </source>
</evidence>
<dbReference type="EC" id="2.4.1.-" evidence="11"/>
<evidence type="ECO:0000256" key="8">
    <source>
        <dbReference type="ARBA" id="ARBA00022989"/>
    </source>
</evidence>